<evidence type="ECO:0000259" key="5">
    <source>
        <dbReference type="PROSITE" id="PS50975"/>
    </source>
</evidence>
<sequence length="91" mass="10330">MRRVLKQHELRSVPFVLCNNEQELQQGAERVGYPLIAKPPFGGASAFIKKCSSWEELRSHYRHFVSDHGAAAYADFYGCAHALPLEDGLRR</sequence>
<evidence type="ECO:0000256" key="3">
    <source>
        <dbReference type="ARBA" id="ARBA00022840"/>
    </source>
</evidence>
<dbReference type="Gene3D" id="3.30.470.20">
    <property type="entry name" value="ATP-grasp fold, B domain"/>
    <property type="match status" value="1"/>
</dbReference>
<evidence type="ECO:0000313" key="7">
    <source>
        <dbReference type="Proteomes" id="UP001196338"/>
    </source>
</evidence>
<protein>
    <recommendedName>
        <fullName evidence="5">ATP-grasp domain-containing protein</fullName>
    </recommendedName>
</protein>
<feature type="non-terminal residue" evidence="6">
    <location>
        <position position="91"/>
    </location>
</feature>
<gene>
    <name evidence="6" type="ORF">KIN13_05645</name>
</gene>
<dbReference type="SUPFAM" id="SSF56059">
    <property type="entry name" value="Glutathione synthetase ATP-binding domain-like"/>
    <property type="match status" value="1"/>
</dbReference>
<dbReference type="EMBL" id="JAHBND010000182">
    <property type="protein sequence ID" value="MBS7672919.1"/>
    <property type="molecule type" value="Genomic_DNA"/>
</dbReference>
<dbReference type="InterPro" id="IPR052032">
    <property type="entry name" value="ATP-dep_AA_Ligase"/>
</dbReference>
<dbReference type="PANTHER" id="PTHR43585:SF2">
    <property type="entry name" value="ATP-GRASP ENZYME FSQD"/>
    <property type="match status" value="1"/>
</dbReference>
<dbReference type="InterPro" id="IPR011761">
    <property type="entry name" value="ATP-grasp"/>
</dbReference>
<dbReference type="GO" id="GO:0046872">
    <property type="term" value="F:metal ion binding"/>
    <property type="evidence" value="ECO:0007669"/>
    <property type="project" value="InterPro"/>
</dbReference>
<dbReference type="GO" id="GO:0016874">
    <property type="term" value="F:ligase activity"/>
    <property type="evidence" value="ECO:0007669"/>
    <property type="project" value="UniProtKB-KW"/>
</dbReference>
<comment type="caution">
    <text evidence="6">The sequence shown here is derived from an EMBL/GenBank/DDBJ whole genome shotgun (WGS) entry which is preliminary data.</text>
</comment>
<evidence type="ECO:0000256" key="2">
    <source>
        <dbReference type="ARBA" id="ARBA00022741"/>
    </source>
</evidence>
<proteinExistence type="predicted"/>
<dbReference type="AlphaFoldDB" id="A0AAW4KMT2"/>
<evidence type="ECO:0000256" key="1">
    <source>
        <dbReference type="ARBA" id="ARBA00022598"/>
    </source>
</evidence>
<evidence type="ECO:0000313" key="6">
    <source>
        <dbReference type="EMBL" id="MBS7672919.1"/>
    </source>
</evidence>
<dbReference type="PROSITE" id="PS50975">
    <property type="entry name" value="ATP_GRASP"/>
    <property type="match status" value="1"/>
</dbReference>
<keyword evidence="2 4" id="KW-0547">Nucleotide-binding</keyword>
<dbReference type="GO" id="GO:0005524">
    <property type="term" value="F:ATP binding"/>
    <property type="evidence" value="ECO:0007669"/>
    <property type="project" value="UniProtKB-UniRule"/>
</dbReference>
<feature type="domain" description="ATP-grasp" evidence="5">
    <location>
        <begin position="2"/>
        <end position="45"/>
    </location>
</feature>
<reference evidence="6" key="2">
    <citation type="submission" date="2023-08" db="EMBL/GenBank/DDBJ databases">
        <title>Vibrio cholerae Outbreaks in Tanzania Exemplify Founder Flush: Simultaneous Increases in Population Size and Genetic Diversity.</title>
        <authorList>
            <person name="Debes A.K."/>
            <person name="Mohammed A."/>
            <person name="Maseke I."/>
            <person name="Almeida M."/>
            <person name="Li S."/>
            <person name="Matimba H."/>
            <person name="Joachim A."/>
            <person name="Mizinduko M."/>
            <person name="Nyanga S."/>
            <person name="Kelly M."/>
            <person name="Kachwamba Y."/>
            <person name="Schaffer A.M."/>
            <person name="Nyanga A.S."/>
            <person name="Mghamba J."/>
            <person name="Mosha F.S."/>
            <person name="Sack D.A."/>
            <person name="Stine O.C."/>
        </authorList>
    </citation>
    <scope>NUCLEOTIDE SEQUENCE</scope>
    <source>
        <strain evidence="6">TDS0091212</strain>
    </source>
</reference>
<keyword evidence="3 4" id="KW-0067">ATP-binding</keyword>
<dbReference type="PANTHER" id="PTHR43585">
    <property type="entry name" value="FUMIPYRROLE BIOSYNTHESIS PROTEIN C"/>
    <property type="match status" value="1"/>
</dbReference>
<organism evidence="6 7">
    <name type="scientific">Vibrio cholerae</name>
    <dbReference type="NCBI Taxonomy" id="666"/>
    <lineage>
        <taxon>Bacteria</taxon>
        <taxon>Pseudomonadati</taxon>
        <taxon>Pseudomonadota</taxon>
        <taxon>Gammaproteobacteria</taxon>
        <taxon>Vibrionales</taxon>
        <taxon>Vibrionaceae</taxon>
        <taxon>Vibrio</taxon>
    </lineage>
</organism>
<dbReference type="Proteomes" id="UP001196338">
    <property type="component" value="Unassembled WGS sequence"/>
</dbReference>
<evidence type="ECO:0000256" key="4">
    <source>
        <dbReference type="PROSITE-ProRule" id="PRU00409"/>
    </source>
</evidence>
<keyword evidence="1" id="KW-0436">Ligase</keyword>
<accession>A0AAW4KMT2</accession>
<name>A0AAW4KMT2_VIBCL</name>
<reference evidence="6" key="1">
    <citation type="submission" date="2021-05" db="EMBL/GenBank/DDBJ databases">
        <authorList>
            <person name="Stine C."/>
        </authorList>
    </citation>
    <scope>NUCLEOTIDE SEQUENCE</scope>
    <source>
        <strain evidence="6">TDS0091212</strain>
    </source>
</reference>